<dbReference type="EMBL" id="NHRJ02000008">
    <property type="protein sequence ID" value="PZE20244.1"/>
    <property type="molecule type" value="Genomic_DNA"/>
</dbReference>
<dbReference type="OrthoDB" id="9809557at2"/>
<name>A0A2W1N8L8_PAEXE</name>
<keyword evidence="10" id="KW-1185">Reference proteome</keyword>
<dbReference type="InterPro" id="IPR007624">
    <property type="entry name" value="RNA_pol_sigma70_r3"/>
</dbReference>
<reference evidence="9" key="1">
    <citation type="submission" date="2018-06" db="EMBL/GenBank/DDBJ databases">
        <title>Paenibacillus xerothermodurans sp. nov. an extremely dry heat resistant spore forming bacterium isolated from the soil of Cape Canaveral, Florida.</title>
        <authorList>
            <person name="Seuylemezian A."/>
            <person name="Kaur N."/>
            <person name="Patil P."/>
            <person name="Patil P."/>
            <person name="Mayilraj S."/>
            <person name="Vaishampayan P."/>
        </authorList>
    </citation>
    <scope>NUCLEOTIDE SEQUENCE [LARGE SCALE GENOMIC DNA]</scope>
    <source>
        <strain evidence="9">ATCC 27380</strain>
    </source>
</reference>
<dbReference type="Pfam" id="PF04542">
    <property type="entry name" value="Sigma70_r2"/>
    <property type="match status" value="1"/>
</dbReference>
<dbReference type="GO" id="GO:0016987">
    <property type="term" value="F:sigma factor activity"/>
    <property type="evidence" value="ECO:0007669"/>
    <property type="project" value="UniProtKB-KW"/>
</dbReference>
<comment type="caution">
    <text evidence="9">The sequence shown here is derived from an EMBL/GenBank/DDBJ whole genome shotgun (WGS) entry which is preliminary data.</text>
</comment>
<dbReference type="SUPFAM" id="SSF88659">
    <property type="entry name" value="Sigma3 and sigma4 domains of RNA polymerase sigma factors"/>
    <property type="match status" value="2"/>
</dbReference>
<dbReference type="Gene3D" id="1.10.1740.10">
    <property type="match status" value="1"/>
</dbReference>
<dbReference type="RefSeq" id="WP_089200613.1">
    <property type="nucleotide sequence ID" value="NZ_NHRJ02000008.1"/>
</dbReference>
<dbReference type="InterPro" id="IPR013324">
    <property type="entry name" value="RNA_pol_sigma_r3/r4-like"/>
</dbReference>
<dbReference type="InterPro" id="IPR007630">
    <property type="entry name" value="RNA_pol_sigma70_r4"/>
</dbReference>
<accession>A0A2W1N8L8</accession>
<dbReference type="InterPro" id="IPR014284">
    <property type="entry name" value="RNA_pol_sigma-70_dom"/>
</dbReference>
<keyword evidence="1" id="KW-0805">Transcription regulation</keyword>
<dbReference type="Pfam" id="PF04539">
    <property type="entry name" value="Sigma70_r3"/>
    <property type="match status" value="1"/>
</dbReference>
<evidence type="ECO:0000256" key="4">
    <source>
        <dbReference type="ARBA" id="ARBA00023163"/>
    </source>
</evidence>
<dbReference type="SUPFAM" id="SSF88946">
    <property type="entry name" value="Sigma2 domain of RNA polymerase sigma factors"/>
    <property type="match status" value="1"/>
</dbReference>
<dbReference type="GO" id="GO:0006352">
    <property type="term" value="P:DNA-templated transcription initiation"/>
    <property type="evidence" value="ECO:0007669"/>
    <property type="project" value="InterPro"/>
</dbReference>
<evidence type="ECO:0000256" key="5">
    <source>
        <dbReference type="SAM" id="Coils"/>
    </source>
</evidence>
<evidence type="ECO:0000259" key="7">
    <source>
        <dbReference type="Pfam" id="PF04542"/>
    </source>
</evidence>
<dbReference type="InterPro" id="IPR007627">
    <property type="entry name" value="RNA_pol_sigma70_r2"/>
</dbReference>
<gene>
    <name evidence="9" type="ORF">CBW46_013920</name>
</gene>
<organism evidence="9 10">
    <name type="scientific">Paenibacillus xerothermodurans</name>
    <dbReference type="NCBI Taxonomy" id="1977292"/>
    <lineage>
        <taxon>Bacteria</taxon>
        <taxon>Bacillati</taxon>
        <taxon>Bacillota</taxon>
        <taxon>Bacilli</taxon>
        <taxon>Bacillales</taxon>
        <taxon>Paenibacillaceae</taxon>
        <taxon>Paenibacillus</taxon>
    </lineage>
</organism>
<feature type="coiled-coil region" evidence="5">
    <location>
        <begin position="179"/>
        <end position="206"/>
    </location>
</feature>
<feature type="domain" description="RNA polymerase sigma-70 region 3" evidence="6">
    <location>
        <begin position="111"/>
        <end position="179"/>
    </location>
</feature>
<evidence type="ECO:0000313" key="10">
    <source>
        <dbReference type="Proteomes" id="UP000214746"/>
    </source>
</evidence>
<evidence type="ECO:0000256" key="1">
    <source>
        <dbReference type="ARBA" id="ARBA00023015"/>
    </source>
</evidence>
<dbReference type="CDD" id="cd06171">
    <property type="entry name" value="Sigma70_r4"/>
    <property type="match status" value="1"/>
</dbReference>
<dbReference type="InterPro" id="IPR013325">
    <property type="entry name" value="RNA_pol_sigma_r2"/>
</dbReference>
<protein>
    <submittedName>
        <fullName evidence="9">RNA polymerase subunit sigma-70</fullName>
    </submittedName>
</protein>
<keyword evidence="5" id="KW-0175">Coiled coil</keyword>
<evidence type="ECO:0000313" key="9">
    <source>
        <dbReference type="EMBL" id="PZE20244.1"/>
    </source>
</evidence>
<sequence length="264" mass="30337">MKLNSERPAINIHELILEYQETGCNEVATTLLLQFEPMVKMAAGKMSRNRPDLYEDLYQVGQMSMLRLFKQFDAAQGVQFEPYMMKSVIGHMKNYLRDKSWYVQVPRRVKEKGGRIQEAIDRLTVQLERSPNVEEIAADVGLTVEETIEILAGREYYHYVSLDTPLSSEESGATIGDLLGTEQDDYQQLERRLDLQQAMAHLKKEEQQVLHLAYVEGQSQRMIAQALNVSQMSVSRIQKRALDKLRKYFAEAKEEDDSRSGPKG</sequence>
<feature type="domain" description="RNA polymerase sigma-70 region 4" evidence="8">
    <location>
        <begin position="198"/>
        <end position="247"/>
    </location>
</feature>
<dbReference type="NCBIfam" id="TIGR02937">
    <property type="entry name" value="sigma70-ECF"/>
    <property type="match status" value="1"/>
</dbReference>
<evidence type="ECO:0000256" key="3">
    <source>
        <dbReference type="ARBA" id="ARBA00023125"/>
    </source>
</evidence>
<evidence type="ECO:0000259" key="6">
    <source>
        <dbReference type="Pfam" id="PF04539"/>
    </source>
</evidence>
<dbReference type="GO" id="GO:0003677">
    <property type="term" value="F:DNA binding"/>
    <property type="evidence" value="ECO:0007669"/>
    <property type="project" value="UniProtKB-KW"/>
</dbReference>
<dbReference type="Pfam" id="PF04545">
    <property type="entry name" value="Sigma70_r4"/>
    <property type="match status" value="1"/>
</dbReference>
<dbReference type="PANTHER" id="PTHR30385">
    <property type="entry name" value="SIGMA FACTOR F FLAGELLAR"/>
    <property type="match status" value="1"/>
</dbReference>
<evidence type="ECO:0000259" key="8">
    <source>
        <dbReference type="Pfam" id="PF04545"/>
    </source>
</evidence>
<keyword evidence="2" id="KW-0731">Sigma factor</keyword>
<dbReference type="Gene3D" id="1.20.140.160">
    <property type="match status" value="1"/>
</dbReference>
<dbReference type="PANTHER" id="PTHR30385:SF4">
    <property type="entry name" value="RNA POLYMERASE SIGMA-E FACTOR"/>
    <property type="match status" value="1"/>
</dbReference>
<dbReference type="Proteomes" id="UP000214746">
    <property type="component" value="Unassembled WGS sequence"/>
</dbReference>
<feature type="domain" description="RNA polymerase sigma-70 region 2" evidence="7">
    <location>
        <begin position="34"/>
        <end position="101"/>
    </location>
</feature>
<dbReference type="AlphaFoldDB" id="A0A2W1N8L8"/>
<keyword evidence="3" id="KW-0238">DNA-binding</keyword>
<keyword evidence="4" id="KW-0804">Transcription</keyword>
<proteinExistence type="predicted"/>
<evidence type="ECO:0000256" key="2">
    <source>
        <dbReference type="ARBA" id="ARBA00023082"/>
    </source>
</evidence>